<keyword evidence="8" id="KW-1185">Reference proteome</keyword>
<comment type="caution">
    <text evidence="7">The sequence shown here is derived from an EMBL/GenBank/DDBJ whole genome shotgun (WGS) entry which is preliminary data.</text>
</comment>
<dbReference type="RefSeq" id="WP_167611204.1">
    <property type="nucleotide sequence ID" value="NZ_SOYS01000004.1"/>
</dbReference>
<feature type="chain" id="PRO_5045185263" evidence="6">
    <location>
        <begin position="22"/>
        <end position="186"/>
    </location>
</feature>
<feature type="signal peptide" evidence="6">
    <location>
        <begin position="1"/>
        <end position="21"/>
    </location>
</feature>
<dbReference type="PANTHER" id="PTHR35892">
    <property type="entry name" value="OUTER MEMBRANE PROTEIN PAGN-RELATED"/>
    <property type="match status" value="1"/>
</dbReference>
<keyword evidence="5" id="KW-0472">Membrane</keyword>
<dbReference type="InterPro" id="IPR000758">
    <property type="entry name" value="Enterovir_OMP"/>
</dbReference>
<evidence type="ECO:0000256" key="2">
    <source>
        <dbReference type="ARBA" id="ARBA00022452"/>
    </source>
</evidence>
<keyword evidence="2" id="KW-1134">Transmembrane beta strand</keyword>
<organism evidence="7 8">
    <name type="scientific">Cedecea colo</name>
    <dbReference type="NCBI Taxonomy" id="2552946"/>
    <lineage>
        <taxon>Bacteria</taxon>
        <taxon>Pseudomonadati</taxon>
        <taxon>Pseudomonadota</taxon>
        <taxon>Gammaproteobacteria</taxon>
        <taxon>Enterobacterales</taxon>
        <taxon>Enterobacteriaceae</taxon>
        <taxon>Cedecea</taxon>
    </lineage>
</organism>
<keyword evidence="4 6" id="KW-0732">Signal</keyword>
<evidence type="ECO:0000313" key="8">
    <source>
        <dbReference type="Proteomes" id="UP000697927"/>
    </source>
</evidence>
<accession>A0ABX0VM18</accession>
<dbReference type="SUPFAM" id="SSF56925">
    <property type="entry name" value="OMPA-like"/>
    <property type="match status" value="1"/>
</dbReference>
<evidence type="ECO:0000256" key="5">
    <source>
        <dbReference type="ARBA" id="ARBA00023136"/>
    </source>
</evidence>
<evidence type="ECO:0000256" key="6">
    <source>
        <dbReference type="SAM" id="SignalP"/>
    </source>
</evidence>
<name>A0ABX0VM18_9ENTR</name>
<evidence type="ECO:0000313" key="7">
    <source>
        <dbReference type="EMBL" id="NIY48084.1"/>
    </source>
</evidence>
<dbReference type="InterPro" id="IPR051723">
    <property type="entry name" value="Bact_OM_Invasion-Related"/>
</dbReference>
<dbReference type="EMBL" id="SOYS01000004">
    <property type="protein sequence ID" value="NIY48084.1"/>
    <property type="molecule type" value="Genomic_DNA"/>
</dbReference>
<dbReference type="InterPro" id="IPR011250">
    <property type="entry name" value="OMP/PagP_B-barrel"/>
</dbReference>
<dbReference type="PRINTS" id="PR00316">
    <property type="entry name" value="ENTEROVIROMP"/>
</dbReference>
<dbReference type="Gene3D" id="2.40.160.20">
    <property type="match status" value="1"/>
</dbReference>
<comment type="subcellular location">
    <subcellularLocation>
        <location evidence="1">Membrane</location>
        <topology evidence="1">Multi-pass membrane protein</topology>
    </subcellularLocation>
</comment>
<protein>
    <submittedName>
        <fullName evidence="7">Ail/Lom family protein</fullName>
    </submittedName>
</protein>
<evidence type="ECO:0000256" key="4">
    <source>
        <dbReference type="ARBA" id="ARBA00022729"/>
    </source>
</evidence>
<dbReference type="Pfam" id="PF06316">
    <property type="entry name" value="Ail_Lom"/>
    <property type="match status" value="1"/>
</dbReference>
<sequence length="186" mass="20384">MKKTSLAVLLATTMVSGIAVADNHTASVGYAQSKVQDFKNIHGVNIQYRYETNSPLSLLASLSYMKGDNEQNYLLSGDAVNNRFDIKYYSLLAGPAYRINDYVSLYALGGLAHVKASGKTRWTESDYDYVGQEGISEKSTDFAYGFGIIINPVDKFSINVGYEGTQIKADGNHSINGFNVGVGYRF</sequence>
<evidence type="ECO:0000256" key="1">
    <source>
        <dbReference type="ARBA" id="ARBA00004141"/>
    </source>
</evidence>
<gene>
    <name evidence="7" type="ORF">E2L00_11225</name>
</gene>
<dbReference type="Proteomes" id="UP000697927">
    <property type="component" value="Unassembled WGS sequence"/>
</dbReference>
<reference evidence="7 8" key="1">
    <citation type="journal article" date="2020" name="Microorganisms">
        <title>Polyphasic Characterisation of Cedecea colo sp. nov., a New Enteric Bacterium Isolated from the Koala Hindgut.</title>
        <authorList>
            <person name="Boath J.M."/>
            <person name="Dakhal S."/>
            <person name="Van T.T.H."/>
            <person name="Moore R.J."/>
            <person name="Dekiwadia C."/>
            <person name="Macreadie I.G."/>
        </authorList>
    </citation>
    <scope>NUCLEOTIDE SEQUENCE [LARGE SCALE GENOMIC DNA]</scope>
    <source>
        <strain evidence="7 8">ZA</strain>
    </source>
</reference>
<evidence type="ECO:0000256" key="3">
    <source>
        <dbReference type="ARBA" id="ARBA00022692"/>
    </source>
</evidence>
<dbReference type="PANTHER" id="PTHR35892:SF2">
    <property type="entry name" value="OUTER MEMBRANE PROTEIN PAGN"/>
    <property type="match status" value="1"/>
</dbReference>
<keyword evidence="3" id="KW-0812">Transmembrane</keyword>
<proteinExistence type="predicted"/>
<dbReference type="PROSITE" id="PS00695">
    <property type="entry name" value="ENT_VIR_OMP_2"/>
    <property type="match status" value="1"/>
</dbReference>